<proteinExistence type="predicted"/>
<dbReference type="Gene3D" id="1.20.1070.10">
    <property type="entry name" value="Rhodopsin 7-helix transmembrane proteins"/>
    <property type="match status" value="1"/>
</dbReference>
<keyword evidence="1" id="KW-1133">Transmembrane helix</keyword>
<dbReference type="Proteomes" id="UP001175271">
    <property type="component" value="Unassembled WGS sequence"/>
</dbReference>
<feature type="transmembrane region" description="Helical" evidence="1">
    <location>
        <begin position="147"/>
        <end position="163"/>
    </location>
</feature>
<dbReference type="InterPro" id="IPR019425">
    <property type="entry name" value="7TM_GPCR_serpentine_rcpt_Srt"/>
</dbReference>
<feature type="transmembrane region" description="Helical" evidence="1">
    <location>
        <begin position="34"/>
        <end position="55"/>
    </location>
</feature>
<feature type="transmembrane region" description="Helical" evidence="1">
    <location>
        <begin position="272"/>
        <end position="295"/>
    </location>
</feature>
<feature type="transmembrane region" description="Helical" evidence="1">
    <location>
        <begin position="244"/>
        <end position="266"/>
    </location>
</feature>
<feature type="transmembrane region" description="Helical" evidence="1">
    <location>
        <begin position="205"/>
        <end position="224"/>
    </location>
</feature>
<name>A0AA39LLG0_9BILA</name>
<reference evidence="2" key="1">
    <citation type="submission" date="2023-06" db="EMBL/GenBank/DDBJ databases">
        <title>Genomic analysis of the entomopathogenic nematode Steinernema hermaphroditum.</title>
        <authorList>
            <person name="Schwarz E.M."/>
            <person name="Heppert J.K."/>
            <person name="Baniya A."/>
            <person name="Schwartz H.T."/>
            <person name="Tan C.-H."/>
            <person name="Antoshechkin I."/>
            <person name="Sternberg P.W."/>
            <person name="Goodrich-Blair H."/>
            <person name="Dillman A.R."/>
        </authorList>
    </citation>
    <scope>NUCLEOTIDE SEQUENCE</scope>
    <source>
        <strain evidence="2">PS9179</strain>
        <tissue evidence="2">Whole animal</tissue>
    </source>
</reference>
<dbReference type="EMBL" id="JAUCMV010000004">
    <property type="protein sequence ID" value="KAK0401405.1"/>
    <property type="molecule type" value="Genomic_DNA"/>
</dbReference>
<dbReference type="Pfam" id="PF10321">
    <property type="entry name" value="7TM_GPCR_Srt"/>
    <property type="match status" value="1"/>
</dbReference>
<sequence length="337" mass="38483">MEVFFFERTEYRSLYNCSVVDLHTVGVPNVPLGVAYMAVGVTLEMLYLPCMIVLSTPELRRNSCHKIMFVLGLLDMCTLAVNSIITGFLTAEGAVYCTYPVFIYVCGAVVLGLWCATCATSVMLGINRSIDLWFPEVMAALFKGNKTYIWCALPFFYGAWYTWATRPVTYSSYAYAWFFDPYYEMKSVSHDPAVYTNIYHSLHNTATVIAIFSLYIFLSVSVWWKCRKTHIRTQTVSTVQKQIIFQSCMICLFNLCAAFVYVYMQYFDTPTWLIVLGQSTWIGCHGGAVIVYLGFNKTIRREVLKLFRLKSGNQHTTVIVTTMATNSVFPQRFDTLN</sequence>
<feature type="transmembrane region" description="Helical" evidence="1">
    <location>
        <begin position="67"/>
        <end position="89"/>
    </location>
</feature>
<evidence type="ECO:0000313" key="3">
    <source>
        <dbReference type="Proteomes" id="UP001175271"/>
    </source>
</evidence>
<keyword evidence="1" id="KW-0812">Transmembrane</keyword>
<dbReference type="SUPFAM" id="SSF81321">
    <property type="entry name" value="Family A G protein-coupled receptor-like"/>
    <property type="match status" value="1"/>
</dbReference>
<dbReference type="PANTHER" id="PTHR23021:SF11">
    <property type="entry name" value="SERPENTINE RECEPTOR, CLASS T"/>
    <property type="match status" value="1"/>
</dbReference>
<keyword evidence="3" id="KW-1185">Reference proteome</keyword>
<gene>
    <name evidence="2" type="ORF">QR680_015765</name>
</gene>
<accession>A0AA39LLG0</accession>
<dbReference type="PANTHER" id="PTHR23021">
    <property type="entry name" value="SERPENTINE RECEPTOR, CLASS T"/>
    <property type="match status" value="1"/>
</dbReference>
<protein>
    <submittedName>
        <fullName evidence="2">Uncharacterized protein</fullName>
    </submittedName>
</protein>
<evidence type="ECO:0000313" key="2">
    <source>
        <dbReference type="EMBL" id="KAK0401405.1"/>
    </source>
</evidence>
<dbReference type="AlphaFoldDB" id="A0AA39LLG0"/>
<evidence type="ECO:0000256" key="1">
    <source>
        <dbReference type="SAM" id="Phobius"/>
    </source>
</evidence>
<organism evidence="2 3">
    <name type="scientific">Steinernema hermaphroditum</name>
    <dbReference type="NCBI Taxonomy" id="289476"/>
    <lineage>
        <taxon>Eukaryota</taxon>
        <taxon>Metazoa</taxon>
        <taxon>Ecdysozoa</taxon>
        <taxon>Nematoda</taxon>
        <taxon>Chromadorea</taxon>
        <taxon>Rhabditida</taxon>
        <taxon>Tylenchina</taxon>
        <taxon>Panagrolaimomorpha</taxon>
        <taxon>Strongyloidoidea</taxon>
        <taxon>Steinernematidae</taxon>
        <taxon>Steinernema</taxon>
    </lineage>
</organism>
<comment type="caution">
    <text evidence="2">The sequence shown here is derived from an EMBL/GenBank/DDBJ whole genome shotgun (WGS) entry which is preliminary data.</text>
</comment>
<feature type="transmembrane region" description="Helical" evidence="1">
    <location>
        <begin position="101"/>
        <end position="126"/>
    </location>
</feature>
<keyword evidence="1" id="KW-0472">Membrane</keyword>